<evidence type="ECO:0000256" key="5">
    <source>
        <dbReference type="HAMAP-Rule" id="MF_00658"/>
    </source>
</evidence>
<dbReference type="OrthoDB" id="9806643at2"/>
<comment type="catalytic activity">
    <reaction evidence="5">
        <text>pseudouridine(1915) in 23S rRNA + S-adenosyl-L-methionine = N(3)-methylpseudouridine(1915) in 23S rRNA + S-adenosyl-L-homocysteine + H(+)</text>
        <dbReference type="Rhea" id="RHEA:42752"/>
        <dbReference type="Rhea" id="RHEA-COMP:10221"/>
        <dbReference type="Rhea" id="RHEA-COMP:10222"/>
        <dbReference type="ChEBI" id="CHEBI:15378"/>
        <dbReference type="ChEBI" id="CHEBI:57856"/>
        <dbReference type="ChEBI" id="CHEBI:59789"/>
        <dbReference type="ChEBI" id="CHEBI:65314"/>
        <dbReference type="ChEBI" id="CHEBI:74486"/>
        <dbReference type="EC" id="2.1.1.177"/>
    </reaction>
</comment>
<dbReference type="InterPro" id="IPR029028">
    <property type="entry name" value="Alpha/beta_knot_MTases"/>
</dbReference>
<organism evidence="6 7">
    <name type="scientific">Desulfovibrio litoralis DSM 11393</name>
    <dbReference type="NCBI Taxonomy" id="1121455"/>
    <lineage>
        <taxon>Bacteria</taxon>
        <taxon>Pseudomonadati</taxon>
        <taxon>Thermodesulfobacteriota</taxon>
        <taxon>Desulfovibrionia</taxon>
        <taxon>Desulfovibrionales</taxon>
        <taxon>Desulfovibrionaceae</taxon>
        <taxon>Desulfovibrio</taxon>
    </lineage>
</organism>
<dbReference type="EMBL" id="FRDI01000006">
    <property type="protein sequence ID" value="SHN65602.1"/>
    <property type="molecule type" value="Genomic_DNA"/>
</dbReference>
<dbReference type="InterPro" id="IPR029026">
    <property type="entry name" value="tRNA_m1G_MTases_N"/>
</dbReference>
<keyword evidence="5" id="KW-0698">rRNA processing</keyword>
<dbReference type="EC" id="2.1.1.177" evidence="5"/>
<feature type="binding site" evidence="5">
    <location>
        <position position="72"/>
    </location>
    <ligand>
        <name>S-adenosyl-L-methionine</name>
        <dbReference type="ChEBI" id="CHEBI:59789"/>
    </ligand>
</feature>
<dbReference type="PIRSF" id="PIRSF004505">
    <property type="entry name" value="MT_bac"/>
    <property type="match status" value="1"/>
</dbReference>
<dbReference type="PANTHER" id="PTHR33603">
    <property type="entry name" value="METHYLTRANSFERASE"/>
    <property type="match status" value="1"/>
</dbReference>
<evidence type="ECO:0000256" key="4">
    <source>
        <dbReference type="ARBA" id="ARBA00038303"/>
    </source>
</evidence>
<evidence type="ECO:0000256" key="2">
    <source>
        <dbReference type="ARBA" id="ARBA00022679"/>
    </source>
</evidence>
<reference evidence="6 7" key="1">
    <citation type="submission" date="2016-12" db="EMBL/GenBank/DDBJ databases">
        <authorList>
            <person name="Song W.-J."/>
            <person name="Kurnit D.M."/>
        </authorList>
    </citation>
    <scope>NUCLEOTIDE SEQUENCE [LARGE SCALE GENOMIC DNA]</scope>
    <source>
        <strain evidence="6 7">DSM 11393</strain>
    </source>
</reference>
<comment type="similarity">
    <text evidence="4 5">Belongs to the RNA methyltransferase RlmH family.</text>
</comment>
<evidence type="ECO:0000256" key="1">
    <source>
        <dbReference type="ARBA" id="ARBA00022603"/>
    </source>
</evidence>
<accession>A0A1M7T4K2</accession>
<dbReference type="GO" id="GO:0005737">
    <property type="term" value="C:cytoplasm"/>
    <property type="evidence" value="ECO:0007669"/>
    <property type="project" value="UniProtKB-SubCell"/>
</dbReference>
<dbReference type="InterPro" id="IPR003742">
    <property type="entry name" value="RlmH-like"/>
</dbReference>
<feature type="binding site" evidence="5">
    <location>
        <begin position="123"/>
        <end position="128"/>
    </location>
    <ligand>
        <name>S-adenosyl-L-methionine</name>
        <dbReference type="ChEBI" id="CHEBI:59789"/>
    </ligand>
</feature>
<evidence type="ECO:0000313" key="7">
    <source>
        <dbReference type="Proteomes" id="UP000186469"/>
    </source>
</evidence>
<dbReference type="Pfam" id="PF02590">
    <property type="entry name" value="SPOUT_MTase"/>
    <property type="match status" value="1"/>
</dbReference>
<dbReference type="PANTHER" id="PTHR33603:SF1">
    <property type="entry name" value="RIBOSOMAL RNA LARGE SUBUNIT METHYLTRANSFERASE H"/>
    <property type="match status" value="1"/>
</dbReference>
<comment type="subunit">
    <text evidence="5">Homodimer.</text>
</comment>
<sequence length="156" mass="17779">MKKIRLIAIGKLKTPFFKEAAKHYLWRIQHHLSFEEVNPKDADPKLPVAEAIKQEGQNILACLKSSDIVICLDEKGKEFTSEAFANFLEQISENQSFCPTFIIGGAFGLSEAVKKQAKYTISLSKMTLPHELARVFFLEQLYRADAILRKSPYHHV</sequence>
<proteinExistence type="inferred from homology"/>
<dbReference type="SUPFAM" id="SSF75217">
    <property type="entry name" value="alpha/beta knot"/>
    <property type="match status" value="1"/>
</dbReference>
<comment type="subcellular location">
    <subcellularLocation>
        <location evidence="5">Cytoplasm</location>
    </subcellularLocation>
</comment>
<dbReference type="AlphaFoldDB" id="A0A1M7T4K2"/>
<keyword evidence="3 5" id="KW-0949">S-adenosyl-L-methionine</keyword>
<dbReference type="STRING" id="1121455.SAMN02745728_01550"/>
<dbReference type="CDD" id="cd18081">
    <property type="entry name" value="RlmH-like"/>
    <property type="match status" value="1"/>
</dbReference>
<dbReference type="GO" id="GO:0070038">
    <property type="term" value="F:rRNA (pseudouridine-N3-)-methyltransferase activity"/>
    <property type="evidence" value="ECO:0007669"/>
    <property type="project" value="UniProtKB-UniRule"/>
</dbReference>
<gene>
    <name evidence="5" type="primary">rlmH</name>
    <name evidence="6" type="ORF">SAMN02745728_01550</name>
</gene>
<keyword evidence="5" id="KW-0963">Cytoplasm</keyword>
<keyword evidence="1 5" id="KW-0489">Methyltransferase</keyword>
<dbReference type="Proteomes" id="UP000186469">
    <property type="component" value="Unassembled WGS sequence"/>
</dbReference>
<dbReference type="RefSeq" id="WP_072697233.1">
    <property type="nucleotide sequence ID" value="NZ_FRDI01000006.1"/>
</dbReference>
<dbReference type="HAMAP" id="MF_00658">
    <property type="entry name" value="23SrRNA_methyltr_H"/>
    <property type="match status" value="1"/>
</dbReference>
<comment type="function">
    <text evidence="5">Specifically methylates the pseudouridine at position 1915 (m3Psi1915) in 23S rRNA.</text>
</comment>
<evidence type="ECO:0000313" key="6">
    <source>
        <dbReference type="EMBL" id="SHN65602.1"/>
    </source>
</evidence>
<evidence type="ECO:0000256" key="3">
    <source>
        <dbReference type="ARBA" id="ARBA00022691"/>
    </source>
</evidence>
<protein>
    <recommendedName>
        <fullName evidence="5">Ribosomal RNA large subunit methyltransferase H</fullName>
        <ecNumber evidence="5">2.1.1.177</ecNumber>
    </recommendedName>
    <alternativeName>
        <fullName evidence="5">23S rRNA (pseudouridine1915-N3)-methyltransferase</fullName>
    </alternativeName>
    <alternativeName>
        <fullName evidence="5">23S rRNA m3Psi1915 methyltransferase</fullName>
    </alternativeName>
    <alternativeName>
        <fullName evidence="5">rRNA (pseudouridine-N3-)-methyltransferase RlmH</fullName>
    </alternativeName>
</protein>
<keyword evidence="2 5" id="KW-0808">Transferase</keyword>
<name>A0A1M7T4K2_9BACT</name>
<dbReference type="Gene3D" id="3.40.1280.10">
    <property type="match status" value="1"/>
</dbReference>
<keyword evidence="7" id="KW-1185">Reference proteome</keyword>
<feature type="binding site" evidence="5">
    <location>
        <position position="104"/>
    </location>
    <ligand>
        <name>S-adenosyl-L-methionine</name>
        <dbReference type="ChEBI" id="CHEBI:59789"/>
    </ligand>
</feature>